<dbReference type="PANTHER" id="PTHR37159">
    <property type="entry name" value="GH11867P"/>
    <property type="match status" value="1"/>
</dbReference>
<dbReference type="PANTHER" id="PTHR37159:SF1">
    <property type="entry name" value="GH11867P"/>
    <property type="match status" value="1"/>
</dbReference>
<evidence type="ECO:0000313" key="1">
    <source>
        <dbReference type="EMBL" id="KAF7408882.1"/>
    </source>
</evidence>
<evidence type="ECO:0008006" key="3">
    <source>
        <dbReference type="Google" id="ProtNLM"/>
    </source>
</evidence>
<dbReference type="AlphaFoldDB" id="A0A834KN00"/>
<gene>
    <name evidence="1" type="ORF">H0235_013734</name>
</gene>
<name>A0A834KN00_VESPE</name>
<comment type="caution">
    <text evidence="1">The sequence shown here is derived from an EMBL/GenBank/DDBJ whole genome shotgun (WGS) entry which is preliminary data.</text>
</comment>
<reference evidence="1" key="1">
    <citation type="journal article" date="2020" name="G3 (Bethesda)">
        <title>High-Quality Assemblies for Three Invasive Social Wasps from the &lt;i&gt;Vespula&lt;/i&gt; Genus.</title>
        <authorList>
            <person name="Harrop T.W.R."/>
            <person name="Guhlin J."/>
            <person name="McLaughlin G.M."/>
            <person name="Permina E."/>
            <person name="Stockwell P."/>
            <person name="Gilligan J."/>
            <person name="Le Lec M.F."/>
            <person name="Gruber M.A.M."/>
            <person name="Quinn O."/>
            <person name="Lovegrove M."/>
            <person name="Duncan E.J."/>
            <person name="Remnant E.J."/>
            <person name="Van Eeckhoven J."/>
            <person name="Graham B."/>
            <person name="Knapp R.A."/>
            <person name="Langford K.W."/>
            <person name="Kronenberg Z."/>
            <person name="Press M.O."/>
            <person name="Eacker S.M."/>
            <person name="Wilson-Rankin E.E."/>
            <person name="Purcell J."/>
            <person name="Lester P.J."/>
            <person name="Dearden P.K."/>
        </authorList>
    </citation>
    <scope>NUCLEOTIDE SEQUENCE</scope>
    <source>
        <strain evidence="1">Volc-1</strain>
    </source>
</reference>
<keyword evidence="2" id="KW-1185">Reference proteome</keyword>
<dbReference type="EMBL" id="JACSDY010000014">
    <property type="protein sequence ID" value="KAF7408882.1"/>
    <property type="molecule type" value="Genomic_DNA"/>
</dbReference>
<organism evidence="1 2">
    <name type="scientific">Vespula pensylvanica</name>
    <name type="common">Western yellow jacket</name>
    <name type="synonym">Wasp</name>
    <dbReference type="NCBI Taxonomy" id="30213"/>
    <lineage>
        <taxon>Eukaryota</taxon>
        <taxon>Metazoa</taxon>
        <taxon>Ecdysozoa</taxon>
        <taxon>Arthropoda</taxon>
        <taxon>Hexapoda</taxon>
        <taxon>Insecta</taxon>
        <taxon>Pterygota</taxon>
        <taxon>Neoptera</taxon>
        <taxon>Endopterygota</taxon>
        <taxon>Hymenoptera</taxon>
        <taxon>Apocrita</taxon>
        <taxon>Aculeata</taxon>
        <taxon>Vespoidea</taxon>
        <taxon>Vespidae</taxon>
        <taxon>Vespinae</taxon>
        <taxon>Vespula</taxon>
    </lineage>
</organism>
<protein>
    <recommendedName>
        <fullName evidence="3">ER-bound oxygenase mpaB/mpaB'/Rubber oxygenase catalytic domain-containing protein</fullName>
    </recommendedName>
</protein>
<proteinExistence type="predicted"/>
<accession>A0A834KN00</accession>
<sequence length="449" mass="52929">MKAEEKEEEEEEERKEFESLMKELYRDVDFWNKVTERSYDEMRKELEGIFGKRLNLLSETHMRNLYFMNFLGNHDRPSSEKPDWLDREKFRKGQRFARDNIAGLFLGQLYGLSFLLCHDDSLRSIITTQKSHTPYLAFKRYLSTGQRVRNWYTEDPWCEGTKAYEDIQTVKRMHLDVSTKVNRFDYEEMESKSTIRNPHCPALRFITDDFSTILPPESLSAHLYAEQSKHLRTNSNAKRINQSEMGYTLFGFMGLPVLFPDHFGIYPRTDEDLENFCYVWRCIGYLLGIDEEHFDPPNSAFLLSYIDHVETIILKRISSFFHPDKDEHLSGKLGRRKSSLSIVHRRPGKACLSTTRAAMGTYDEMRRRRESLLHERLQLRDDSVMHRRHHGHRNADLLLFLDLFSTYQILLAQALYFDDTKIVELKKKSTSSPLHVPLAIDAQRNADSV</sequence>
<evidence type="ECO:0000313" key="2">
    <source>
        <dbReference type="Proteomes" id="UP000600918"/>
    </source>
</evidence>
<dbReference type="Proteomes" id="UP000600918">
    <property type="component" value="Unassembled WGS sequence"/>
</dbReference>